<feature type="compositionally biased region" description="Pro residues" evidence="1">
    <location>
        <begin position="38"/>
        <end position="51"/>
    </location>
</feature>
<protein>
    <submittedName>
        <fullName evidence="2">Uncharacterized protein</fullName>
    </submittedName>
</protein>
<name>A0A0K1S234_9CHRO</name>
<accession>A0A0K1S234</accession>
<keyword evidence="3" id="KW-1185">Reference proteome</keyword>
<evidence type="ECO:0000313" key="2">
    <source>
        <dbReference type="EMBL" id="AKV68202.1"/>
    </source>
</evidence>
<evidence type="ECO:0000313" key="3">
    <source>
        <dbReference type="Proteomes" id="UP000068167"/>
    </source>
</evidence>
<proteinExistence type="predicted"/>
<dbReference type="Proteomes" id="UP000068167">
    <property type="component" value="Chromosome"/>
</dbReference>
<organism evidence="2 3">
    <name type="scientific">Microcystis panniformis FACHB-1757</name>
    <dbReference type="NCBI Taxonomy" id="1638788"/>
    <lineage>
        <taxon>Bacteria</taxon>
        <taxon>Bacillati</taxon>
        <taxon>Cyanobacteriota</taxon>
        <taxon>Cyanophyceae</taxon>
        <taxon>Oscillatoriophycideae</taxon>
        <taxon>Chroococcales</taxon>
        <taxon>Microcystaceae</taxon>
        <taxon>Microcystis</taxon>
    </lineage>
</organism>
<feature type="region of interest" description="Disordered" evidence="1">
    <location>
        <begin position="30"/>
        <end position="53"/>
    </location>
</feature>
<sequence>MQSICYLEDDCLWVKDLAQQQGEKFWERGINPRYKNGRPPPAFVKKPPPSPSWESWRNYSYLTQKKVCRHRSGG</sequence>
<evidence type="ECO:0000256" key="1">
    <source>
        <dbReference type="SAM" id="MobiDB-lite"/>
    </source>
</evidence>
<reference evidence="2 3" key="1">
    <citation type="journal article" date="2016" name="Stand. Genomic Sci.">
        <title>Complete genome sequence and genomic characterization of Microcystis panniformis FACHB 1757 by third-generation sequencing.</title>
        <authorList>
            <person name="Zhang J.Y."/>
            <person name="Guan R."/>
            <person name="Zhang H.J."/>
            <person name="Li H."/>
            <person name="Xiao P."/>
            <person name="Yu G.L."/>
            <person name="Du L."/>
            <person name="Cao D.M."/>
            <person name="Zhu B.C."/>
            <person name="Li R.H."/>
            <person name="Lu Z.H."/>
        </authorList>
    </citation>
    <scope>NUCLEOTIDE SEQUENCE [LARGE SCALE GENOMIC DNA]</scope>
    <source>
        <strain evidence="2 3">FACHB-1757</strain>
    </source>
</reference>
<gene>
    <name evidence="2" type="ORF">VL20_3189</name>
</gene>
<dbReference type="EMBL" id="CP011339">
    <property type="protein sequence ID" value="AKV68202.1"/>
    <property type="molecule type" value="Genomic_DNA"/>
</dbReference>
<dbReference type="AlphaFoldDB" id="A0A0K1S234"/>
<dbReference type="KEGG" id="mpk:VL20_3189"/>